<dbReference type="NCBIfam" id="TIGR03083">
    <property type="entry name" value="maleylpyruvate isomerase family mycothiol-dependent enzyme"/>
    <property type="match status" value="1"/>
</dbReference>
<dbReference type="RefSeq" id="WP_380721758.1">
    <property type="nucleotide sequence ID" value="NZ_JBHTLK010000025.1"/>
</dbReference>
<accession>A0ABW3QR15</accession>
<proteinExistence type="predicted"/>
<sequence length="187" mass="20197">MDLLDLNRSALDLNLKLWADLDEAHLDLPTPCAGWTVYELLRHQVESTLSFTAAVTGAPVAEPASDDMLTAYRAASDAVTEAFRGDGVLERVMEFPGYGLRPGKSLVAAHFVDNLVHAWDLCRAIGVDSTLDTEPATAAYRMARYYPTTPDVRGPGAAFALPVDVPEDAPITDRLVGLLGRSPNWSA</sequence>
<dbReference type="InterPro" id="IPR017520">
    <property type="entry name" value="CHP03086"/>
</dbReference>
<dbReference type="InterPro" id="IPR017517">
    <property type="entry name" value="Maleyloyr_isom"/>
</dbReference>
<keyword evidence="3" id="KW-1185">Reference proteome</keyword>
<organism evidence="2 3">
    <name type="scientific">Saccharothrix hoggarensis</name>
    <dbReference type="NCBI Taxonomy" id="913853"/>
    <lineage>
        <taxon>Bacteria</taxon>
        <taxon>Bacillati</taxon>
        <taxon>Actinomycetota</taxon>
        <taxon>Actinomycetes</taxon>
        <taxon>Pseudonocardiales</taxon>
        <taxon>Pseudonocardiaceae</taxon>
        <taxon>Saccharothrix</taxon>
    </lineage>
</organism>
<dbReference type="Proteomes" id="UP001597168">
    <property type="component" value="Unassembled WGS sequence"/>
</dbReference>
<dbReference type="NCBIfam" id="TIGR03086">
    <property type="entry name" value="TIGR03086 family metal-binding protein"/>
    <property type="match status" value="1"/>
</dbReference>
<evidence type="ECO:0000313" key="2">
    <source>
        <dbReference type="EMBL" id="MFD1147020.1"/>
    </source>
</evidence>
<feature type="domain" description="Mycothiol-dependent maleylpyruvate isomerase metal-binding" evidence="1">
    <location>
        <begin position="16"/>
        <end position="121"/>
    </location>
</feature>
<dbReference type="InterPro" id="IPR024344">
    <property type="entry name" value="MDMPI_metal-binding"/>
</dbReference>
<protein>
    <submittedName>
        <fullName evidence="2">TIGR03086 family metal-binding protein</fullName>
    </submittedName>
</protein>
<dbReference type="InterPro" id="IPR034660">
    <property type="entry name" value="DinB/YfiT-like"/>
</dbReference>
<name>A0ABW3QR15_9PSEU</name>
<comment type="caution">
    <text evidence="2">The sequence shown here is derived from an EMBL/GenBank/DDBJ whole genome shotgun (WGS) entry which is preliminary data.</text>
</comment>
<reference evidence="3" key="1">
    <citation type="journal article" date="2019" name="Int. J. Syst. Evol. Microbiol.">
        <title>The Global Catalogue of Microorganisms (GCM) 10K type strain sequencing project: providing services to taxonomists for standard genome sequencing and annotation.</title>
        <authorList>
            <consortium name="The Broad Institute Genomics Platform"/>
            <consortium name="The Broad Institute Genome Sequencing Center for Infectious Disease"/>
            <person name="Wu L."/>
            <person name="Ma J."/>
        </authorList>
    </citation>
    <scope>NUCLEOTIDE SEQUENCE [LARGE SCALE GENOMIC DNA]</scope>
    <source>
        <strain evidence="3">CCUG 60214</strain>
    </source>
</reference>
<gene>
    <name evidence="2" type="ORF">ACFQ3T_07775</name>
</gene>
<dbReference type="SUPFAM" id="SSF109854">
    <property type="entry name" value="DinB/YfiT-like putative metalloenzymes"/>
    <property type="match status" value="1"/>
</dbReference>
<evidence type="ECO:0000313" key="3">
    <source>
        <dbReference type="Proteomes" id="UP001597168"/>
    </source>
</evidence>
<dbReference type="EMBL" id="JBHTLK010000025">
    <property type="protein sequence ID" value="MFD1147020.1"/>
    <property type="molecule type" value="Genomic_DNA"/>
</dbReference>
<dbReference type="Pfam" id="PF11716">
    <property type="entry name" value="MDMPI_N"/>
    <property type="match status" value="1"/>
</dbReference>
<evidence type="ECO:0000259" key="1">
    <source>
        <dbReference type="Pfam" id="PF11716"/>
    </source>
</evidence>
<dbReference type="Gene3D" id="1.20.120.450">
    <property type="entry name" value="dinb family like domain"/>
    <property type="match status" value="1"/>
</dbReference>